<dbReference type="AlphaFoldDB" id="A0AAD4GDX6"/>
<evidence type="ECO:0000313" key="4">
    <source>
        <dbReference type="Proteomes" id="UP001194468"/>
    </source>
</evidence>
<keyword evidence="4" id="KW-1185">Reference proteome</keyword>
<gene>
    <name evidence="3" type="ORF">L210DRAFT_3481214</name>
</gene>
<dbReference type="Pfam" id="PF01926">
    <property type="entry name" value="MMR_HSR1"/>
    <property type="match status" value="1"/>
</dbReference>
<proteinExistence type="predicted"/>
<feature type="region of interest" description="Disordered" evidence="1">
    <location>
        <begin position="1"/>
        <end position="90"/>
    </location>
</feature>
<dbReference type="InterPro" id="IPR027417">
    <property type="entry name" value="P-loop_NTPase"/>
</dbReference>
<sequence length="351" mass="38928">MGQGPSDLNTSGSSRRHNSQPAANMNYQSSFKIPEEERSPPYVPMNGAAEHNEWDDSGVPVWTSSPETQDGSGTQDNMLPQNPFGYDGARPAHATRRRNVILFGETGAGKSSVINLMADEEIAKTSSNLDGCTLEATEYSFTLPEGTPLCIFDTVGLNEPDMGVNTFFGAIEKAYRLITSLHAAGGVDLLLFCIRGGRITSTMQRNYRLFFEFLCGKKVPLAFIVTHLEYEVVMEDWWERNERTFGEYGIQSVAHACITAAPARVTTLAGKRAESRSALQTMLHDALSRPSTPYVQDVRGWFISTVDMIRSFLMRGLPVSFRRRDLLMKLENRCAMSSEEAQQLADMLARG</sequence>
<reference evidence="3" key="2">
    <citation type="journal article" date="2020" name="Nat. Commun.">
        <title>Large-scale genome sequencing of mycorrhizal fungi provides insights into the early evolution of symbiotic traits.</title>
        <authorList>
            <person name="Miyauchi S."/>
            <person name="Kiss E."/>
            <person name="Kuo A."/>
            <person name="Drula E."/>
            <person name="Kohler A."/>
            <person name="Sanchez-Garcia M."/>
            <person name="Morin E."/>
            <person name="Andreopoulos B."/>
            <person name="Barry K.W."/>
            <person name="Bonito G."/>
            <person name="Buee M."/>
            <person name="Carver A."/>
            <person name="Chen C."/>
            <person name="Cichocki N."/>
            <person name="Clum A."/>
            <person name="Culley D."/>
            <person name="Crous P.W."/>
            <person name="Fauchery L."/>
            <person name="Girlanda M."/>
            <person name="Hayes R.D."/>
            <person name="Keri Z."/>
            <person name="LaButti K."/>
            <person name="Lipzen A."/>
            <person name="Lombard V."/>
            <person name="Magnuson J."/>
            <person name="Maillard F."/>
            <person name="Murat C."/>
            <person name="Nolan M."/>
            <person name="Ohm R.A."/>
            <person name="Pangilinan J."/>
            <person name="Pereira M.F."/>
            <person name="Perotto S."/>
            <person name="Peter M."/>
            <person name="Pfister S."/>
            <person name="Riley R."/>
            <person name="Sitrit Y."/>
            <person name="Stielow J.B."/>
            <person name="Szollosi G."/>
            <person name="Zifcakova L."/>
            <person name="Stursova M."/>
            <person name="Spatafora J.W."/>
            <person name="Tedersoo L."/>
            <person name="Vaario L.M."/>
            <person name="Yamada A."/>
            <person name="Yan M."/>
            <person name="Wang P."/>
            <person name="Xu J."/>
            <person name="Bruns T."/>
            <person name="Baldrian P."/>
            <person name="Vilgalys R."/>
            <person name="Dunand C."/>
            <person name="Henrissat B."/>
            <person name="Grigoriev I.V."/>
            <person name="Hibbett D."/>
            <person name="Nagy L.G."/>
            <person name="Martin F.M."/>
        </authorList>
    </citation>
    <scope>NUCLEOTIDE SEQUENCE</scope>
    <source>
        <strain evidence="3">BED1</strain>
    </source>
</reference>
<comment type="caution">
    <text evidence="3">The sequence shown here is derived from an EMBL/GenBank/DDBJ whole genome shotgun (WGS) entry which is preliminary data.</text>
</comment>
<evidence type="ECO:0000259" key="2">
    <source>
        <dbReference type="Pfam" id="PF01926"/>
    </source>
</evidence>
<dbReference type="EMBL" id="WHUW01000015">
    <property type="protein sequence ID" value="KAF8439031.1"/>
    <property type="molecule type" value="Genomic_DNA"/>
</dbReference>
<reference evidence="3" key="1">
    <citation type="submission" date="2019-10" db="EMBL/GenBank/DDBJ databases">
        <authorList>
            <consortium name="DOE Joint Genome Institute"/>
            <person name="Kuo A."/>
            <person name="Miyauchi S."/>
            <person name="Kiss E."/>
            <person name="Drula E."/>
            <person name="Kohler A."/>
            <person name="Sanchez-Garcia M."/>
            <person name="Andreopoulos B."/>
            <person name="Barry K.W."/>
            <person name="Bonito G."/>
            <person name="Buee M."/>
            <person name="Carver A."/>
            <person name="Chen C."/>
            <person name="Cichocki N."/>
            <person name="Clum A."/>
            <person name="Culley D."/>
            <person name="Crous P.W."/>
            <person name="Fauchery L."/>
            <person name="Girlanda M."/>
            <person name="Hayes R."/>
            <person name="Keri Z."/>
            <person name="LaButti K."/>
            <person name="Lipzen A."/>
            <person name="Lombard V."/>
            <person name="Magnuson J."/>
            <person name="Maillard F."/>
            <person name="Morin E."/>
            <person name="Murat C."/>
            <person name="Nolan M."/>
            <person name="Ohm R."/>
            <person name="Pangilinan J."/>
            <person name="Pereira M."/>
            <person name="Perotto S."/>
            <person name="Peter M."/>
            <person name="Riley R."/>
            <person name="Sitrit Y."/>
            <person name="Stielow B."/>
            <person name="Szollosi G."/>
            <person name="Zifcakova L."/>
            <person name="Stursova M."/>
            <person name="Spatafora J.W."/>
            <person name="Tedersoo L."/>
            <person name="Vaario L.-M."/>
            <person name="Yamada A."/>
            <person name="Yan M."/>
            <person name="Wang P."/>
            <person name="Xu J."/>
            <person name="Bruns T."/>
            <person name="Baldrian P."/>
            <person name="Vilgalys R."/>
            <person name="Henrissat B."/>
            <person name="Grigoriev I.V."/>
            <person name="Hibbett D."/>
            <person name="Nagy L.G."/>
            <person name="Martin F.M."/>
        </authorList>
    </citation>
    <scope>NUCLEOTIDE SEQUENCE</scope>
    <source>
        <strain evidence="3">BED1</strain>
    </source>
</reference>
<feature type="compositionally biased region" description="Polar residues" evidence="1">
    <location>
        <begin position="62"/>
        <end position="80"/>
    </location>
</feature>
<feature type="compositionally biased region" description="Polar residues" evidence="1">
    <location>
        <begin position="1"/>
        <end position="31"/>
    </location>
</feature>
<dbReference type="InterPro" id="IPR006073">
    <property type="entry name" value="GTP-bd"/>
</dbReference>
<accession>A0AAD4GDX6</accession>
<dbReference type="Gene3D" id="3.40.50.300">
    <property type="entry name" value="P-loop containing nucleotide triphosphate hydrolases"/>
    <property type="match status" value="1"/>
</dbReference>
<organism evidence="3 4">
    <name type="scientific">Boletus edulis BED1</name>
    <dbReference type="NCBI Taxonomy" id="1328754"/>
    <lineage>
        <taxon>Eukaryota</taxon>
        <taxon>Fungi</taxon>
        <taxon>Dikarya</taxon>
        <taxon>Basidiomycota</taxon>
        <taxon>Agaricomycotina</taxon>
        <taxon>Agaricomycetes</taxon>
        <taxon>Agaricomycetidae</taxon>
        <taxon>Boletales</taxon>
        <taxon>Boletineae</taxon>
        <taxon>Boletaceae</taxon>
        <taxon>Boletoideae</taxon>
        <taxon>Boletus</taxon>
    </lineage>
</organism>
<protein>
    <recommendedName>
        <fullName evidence="2">G domain-containing protein</fullName>
    </recommendedName>
</protein>
<feature type="domain" description="G" evidence="2">
    <location>
        <begin position="100"/>
        <end position="201"/>
    </location>
</feature>
<dbReference type="GO" id="GO:0005525">
    <property type="term" value="F:GTP binding"/>
    <property type="evidence" value="ECO:0007669"/>
    <property type="project" value="InterPro"/>
</dbReference>
<evidence type="ECO:0000256" key="1">
    <source>
        <dbReference type="SAM" id="MobiDB-lite"/>
    </source>
</evidence>
<evidence type="ECO:0000313" key="3">
    <source>
        <dbReference type="EMBL" id="KAF8439031.1"/>
    </source>
</evidence>
<name>A0AAD4GDX6_BOLED</name>
<dbReference type="Proteomes" id="UP001194468">
    <property type="component" value="Unassembled WGS sequence"/>
</dbReference>
<dbReference type="SUPFAM" id="SSF52540">
    <property type="entry name" value="P-loop containing nucleoside triphosphate hydrolases"/>
    <property type="match status" value="1"/>
</dbReference>